<evidence type="ECO:0000313" key="10">
    <source>
        <dbReference type="EMBL" id="SEK69902.1"/>
    </source>
</evidence>
<evidence type="ECO:0000256" key="2">
    <source>
        <dbReference type="ARBA" id="ARBA00004370"/>
    </source>
</evidence>
<comment type="subcellular location">
    <subcellularLocation>
        <location evidence="2">Membrane</location>
    </subcellularLocation>
</comment>
<dbReference type="SUPFAM" id="SSF55874">
    <property type="entry name" value="ATPase domain of HSP90 chaperone/DNA topoisomerase II/histidine kinase"/>
    <property type="match status" value="1"/>
</dbReference>
<dbReference type="Proteomes" id="UP000185766">
    <property type="component" value="Unassembled WGS sequence"/>
</dbReference>
<evidence type="ECO:0000256" key="3">
    <source>
        <dbReference type="ARBA" id="ARBA00012438"/>
    </source>
</evidence>
<sequence>MKAQSLQRQLLLPLMALLLALMLGNALLMQSALNWGSEAQTRQQLVYQAQFWQARLPAYSQQIDSFTWLVLAYDDLPATVREQVSPLWRGLDELSGVQEDVFILSWPKPAGEVFYLLFNTQQIEPDEPLETQVMLRYGLLIGPAVLLGLLCLWWLIRRAVQPLKQVQQQLQMWDGYVEQAKLVLPPHSSAEVRQLLQALNQAVQQVRQAVAREQQFTRFASHELRTPVAVVQAALERLQGTLPAQQPALARIARAVKDMQGLIETFLLLARERTVDGAVRDAVLLDAHYLQAVQAHLAEARTMPTLHVEVEGVPGQWASAALLHVLLSNLLRNAAQHGDGSPTQVRLTPAALTVTNRLADESSAGEGWGLQIVRAICAHCGWQFAAEHDDQTFTACVCFNPESAEPSR</sequence>
<evidence type="ECO:0000256" key="7">
    <source>
        <dbReference type="ARBA" id="ARBA00023012"/>
    </source>
</evidence>
<dbReference type="EC" id="2.7.13.3" evidence="3"/>
<evidence type="ECO:0000256" key="8">
    <source>
        <dbReference type="SAM" id="Phobius"/>
    </source>
</evidence>
<evidence type="ECO:0000256" key="1">
    <source>
        <dbReference type="ARBA" id="ARBA00000085"/>
    </source>
</evidence>
<feature type="domain" description="HAMP" evidence="9">
    <location>
        <begin position="157"/>
        <end position="211"/>
    </location>
</feature>
<keyword evidence="6 10" id="KW-0418">Kinase</keyword>
<evidence type="ECO:0000256" key="5">
    <source>
        <dbReference type="ARBA" id="ARBA00022679"/>
    </source>
</evidence>
<keyword evidence="8" id="KW-0472">Membrane</keyword>
<dbReference type="InterPro" id="IPR036097">
    <property type="entry name" value="HisK_dim/P_sf"/>
</dbReference>
<keyword evidence="11" id="KW-1185">Reference proteome</keyword>
<gene>
    <name evidence="10" type="ORF">SAMN05216214_104174</name>
</gene>
<name>A0A1H7J6U3_9GAMM</name>
<dbReference type="CDD" id="cd00082">
    <property type="entry name" value="HisKA"/>
    <property type="match status" value="1"/>
</dbReference>
<accession>A0A1H7J6U3</accession>
<dbReference type="InterPro" id="IPR050428">
    <property type="entry name" value="TCS_sensor_his_kinase"/>
</dbReference>
<dbReference type="InterPro" id="IPR003661">
    <property type="entry name" value="HisK_dim/P_dom"/>
</dbReference>
<dbReference type="Gene3D" id="3.30.565.10">
    <property type="entry name" value="Histidine kinase-like ATPase, C-terminal domain"/>
    <property type="match status" value="1"/>
</dbReference>
<keyword evidence="5" id="KW-0808">Transferase</keyword>
<dbReference type="InterPro" id="IPR036890">
    <property type="entry name" value="HATPase_C_sf"/>
</dbReference>
<keyword evidence="8" id="KW-1133">Transmembrane helix</keyword>
<dbReference type="RefSeq" id="WP_074865961.1">
    <property type="nucleotide sequence ID" value="NZ_FOAS01000004.1"/>
</dbReference>
<evidence type="ECO:0000259" key="9">
    <source>
        <dbReference type="PROSITE" id="PS50885"/>
    </source>
</evidence>
<evidence type="ECO:0000256" key="4">
    <source>
        <dbReference type="ARBA" id="ARBA00022553"/>
    </source>
</evidence>
<dbReference type="GO" id="GO:0000155">
    <property type="term" value="F:phosphorelay sensor kinase activity"/>
    <property type="evidence" value="ECO:0007669"/>
    <property type="project" value="InterPro"/>
</dbReference>
<reference evidence="10 11" key="1">
    <citation type="submission" date="2016-10" db="EMBL/GenBank/DDBJ databases">
        <authorList>
            <person name="de Groot N.N."/>
        </authorList>
    </citation>
    <scope>NUCLEOTIDE SEQUENCE [LARGE SCALE GENOMIC DNA]</scope>
    <source>
        <strain evidence="10 11">JCM 19513</strain>
    </source>
</reference>
<keyword evidence="7" id="KW-0902">Two-component regulatory system</keyword>
<dbReference type="SUPFAM" id="SSF47384">
    <property type="entry name" value="Homodimeric domain of signal transducing histidine kinase"/>
    <property type="match status" value="1"/>
</dbReference>
<organism evidence="10 11">
    <name type="scientific">Atopomonas hussainii</name>
    <dbReference type="NCBI Taxonomy" id="1429083"/>
    <lineage>
        <taxon>Bacteria</taxon>
        <taxon>Pseudomonadati</taxon>
        <taxon>Pseudomonadota</taxon>
        <taxon>Gammaproteobacteria</taxon>
        <taxon>Pseudomonadales</taxon>
        <taxon>Pseudomonadaceae</taxon>
        <taxon>Atopomonas</taxon>
    </lineage>
</organism>
<evidence type="ECO:0000256" key="6">
    <source>
        <dbReference type="ARBA" id="ARBA00022777"/>
    </source>
</evidence>
<dbReference type="PROSITE" id="PS50885">
    <property type="entry name" value="HAMP"/>
    <property type="match status" value="1"/>
</dbReference>
<keyword evidence="4" id="KW-0597">Phosphoprotein</keyword>
<feature type="transmembrane region" description="Helical" evidence="8">
    <location>
        <begin position="134"/>
        <end position="156"/>
    </location>
</feature>
<dbReference type="EMBL" id="FOAS01000004">
    <property type="protein sequence ID" value="SEK69902.1"/>
    <property type="molecule type" value="Genomic_DNA"/>
</dbReference>
<dbReference type="SMART" id="SM00388">
    <property type="entry name" value="HisKA"/>
    <property type="match status" value="1"/>
</dbReference>
<comment type="catalytic activity">
    <reaction evidence="1">
        <text>ATP + protein L-histidine = ADP + protein N-phospho-L-histidine.</text>
        <dbReference type="EC" id="2.7.13.3"/>
    </reaction>
</comment>
<dbReference type="GO" id="GO:0005886">
    <property type="term" value="C:plasma membrane"/>
    <property type="evidence" value="ECO:0007669"/>
    <property type="project" value="TreeGrafter"/>
</dbReference>
<proteinExistence type="predicted"/>
<keyword evidence="8" id="KW-0812">Transmembrane</keyword>
<dbReference type="AlphaFoldDB" id="A0A1H7J6U3"/>
<protein>
    <recommendedName>
        <fullName evidence="3">histidine kinase</fullName>
        <ecNumber evidence="3">2.7.13.3</ecNumber>
    </recommendedName>
</protein>
<dbReference type="Gene3D" id="1.10.287.130">
    <property type="match status" value="1"/>
</dbReference>
<dbReference type="PANTHER" id="PTHR45436:SF16">
    <property type="entry name" value="HISTIDINE KINASE"/>
    <property type="match status" value="1"/>
</dbReference>
<dbReference type="InterPro" id="IPR003660">
    <property type="entry name" value="HAMP_dom"/>
</dbReference>
<dbReference type="Pfam" id="PF00512">
    <property type="entry name" value="HisKA"/>
    <property type="match status" value="1"/>
</dbReference>
<dbReference type="PANTHER" id="PTHR45436">
    <property type="entry name" value="SENSOR HISTIDINE KINASE YKOH"/>
    <property type="match status" value="1"/>
</dbReference>
<evidence type="ECO:0000313" key="11">
    <source>
        <dbReference type="Proteomes" id="UP000185766"/>
    </source>
</evidence>